<accession>A0A6A6VZJ4</accession>
<evidence type="ECO:0000256" key="5">
    <source>
        <dbReference type="SAM" id="Phobius"/>
    </source>
</evidence>
<sequence length="142" mass="15465">MFCLRSWIPILFFLSVSNASPIYLILFVVTTYLLNRPCVYCSLLLGVLVLALFDFSTDWFAPSFSASTVLAPASNSSNTSYVEDASALVRHVTEGVRGRLTAGGGAGTGGEGKGATWIGEWVRNVVTRKEWRVPCLDVVVRL</sequence>
<dbReference type="PANTHER" id="PTHR13259">
    <property type="entry name" value="BLADDER CANCER 10 KD PROTEIN HOMOLOG"/>
    <property type="match status" value="1"/>
</dbReference>
<evidence type="ECO:0000313" key="7">
    <source>
        <dbReference type="Proteomes" id="UP000799437"/>
    </source>
</evidence>
<dbReference type="RefSeq" id="XP_033597615.1">
    <property type="nucleotide sequence ID" value="XM_033744572.1"/>
</dbReference>
<feature type="transmembrane region" description="Helical" evidence="5">
    <location>
        <begin position="34"/>
        <end position="53"/>
    </location>
</feature>
<evidence type="ECO:0000256" key="3">
    <source>
        <dbReference type="ARBA" id="ARBA00022989"/>
    </source>
</evidence>
<dbReference type="EMBL" id="ML996578">
    <property type="protein sequence ID" value="KAF2755164.1"/>
    <property type="molecule type" value="Genomic_DNA"/>
</dbReference>
<evidence type="ECO:0000313" key="6">
    <source>
        <dbReference type="EMBL" id="KAF2755164.1"/>
    </source>
</evidence>
<keyword evidence="3 5" id="KW-1133">Transmembrane helix</keyword>
<comment type="subcellular location">
    <subcellularLocation>
        <location evidence="1">Membrane</location>
    </subcellularLocation>
</comment>
<evidence type="ECO:0000256" key="1">
    <source>
        <dbReference type="ARBA" id="ARBA00004370"/>
    </source>
</evidence>
<keyword evidence="2 5" id="KW-0812">Transmembrane</keyword>
<name>A0A6A6VZJ4_9PEZI</name>
<dbReference type="Pfam" id="PF06726">
    <property type="entry name" value="BC10"/>
    <property type="match status" value="1"/>
</dbReference>
<evidence type="ECO:0000256" key="4">
    <source>
        <dbReference type="ARBA" id="ARBA00023136"/>
    </source>
</evidence>
<reference evidence="6" key="1">
    <citation type="journal article" date="2020" name="Stud. Mycol.">
        <title>101 Dothideomycetes genomes: a test case for predicting lifestyles and emergence of pathogens.</title>
        <authorList>
            <person name="Haridas S."/>
            <person name="Albert R."/>
            <person name="Binder M."/>
            <person name="Bloem J."/>
            <person name="Labutti K."/>
            <person name="Salamov A."/>
            <person name="Andreopoulos B."/>
            <person name="Baker S."/>
            <person name="Barry K."/>
            <person name="Bills G."/>
            <person name="Bluhm B."/>
            <person name="Cannon C."/>
            <person name="Castanera R."/>
            <person name="Culley D."/>
            <person name="Daum C."/>
            <person name="Ezra D."/>
            <person name="Gonzalez J."/>
            <person name="Henrissat B."/>
            <person name="Kuo A."/>
            <person name="Liang C."/>
            <person name="Lipzen A."/>
            <person name="Lutzoni F."/>
            <person name="Magnuson J."/>
            <person name="Mondo S."/>
            <person name="Nolan M."/>
            <person name="Ohm R."/>
            <person name="Pangilinan J."/>
            <person name="Park H.-J."/>
            <person name="Ramirez L."/>
            <person name="Alfaro M."/>
            <person name="Sun H."/>
            <person name="Tritt A."/>
            <person name="Yoshinaga Y."/>
            <person name="Zwiers L.-H."/>
            <person name="Turgeon B."/>
            <person name="Goodwin S."/>
            <person name="Spatafora J."/>
            <person name="Crous P."/>
            <person name="Grigoriev I."/>
        </authorList>
    </citation>
    <scope>NUCLEOTIDE SEQUENCE</scope>
    <source>
        <strain evidence="6">CBS 121739</strain>
    </source>
</reference>
<dbReference type="GO" id="GO:0016020">
    <property type="term" value="C:membrane"/>
    <property type="evidence" value="ECO:0007669"/>
    <property type="project" value="UniProtKB-SubCell"/>
</dbReference>
<proteinExistence type="predicted"/>
<dbReference type="AlphaFoldDB" id="A0A6A6VZJ4"/>
<dbReference type="PANTHER" id="PTHR13259:SF1">
    <property type="entry name" value="BLADDER CANCER-ASSOCIATED PROTEIN"/>
    <property type="match status" value="1"/>
</dbReference>
<evidence type="ECO:0000256" key="2">
    <source>
        <dbReference type="ARBA" id="ARBA00022692"/>
    </source>
</evidence>
<protein>
    <submittedName>
        <fullName evidence="6">Uncharacterized protein</fullName>
    </submittedName>
</protein>
<organism evidence="6 7">
    <name type="scientific">Pseudovirgaria hyperparasitica</name>
    <dbReference type="NCBI Taxonomy" id="470096"/>
    <lineage>
        <taxon>Eukaryota</taxon>
        <taxon>Fungi</taxon>
        <taxon>Dikarya</taxon>
        <taxon>Ascomycota</taxon>
        <taxon>Pezizomycotina</taxon>
        <taxon>Dothideomycetes</taxon>
        <taxon>Dothideomycetes incertae sedis</taxon>
        <taxon>Acrospermales</taxon>
        <taxon>Acrospermaceae</taxon>
        <taxon>Pseudovirgaria</taxon>
    </lineage>
</organism>
<gene>
    <name evidence="6" type="ORF">EJ05DRAFT_478968</name>
</gene>
<dbReference type="OrthoDB" id="5563033at2759"/>
<dbReference type="GeneID" id="54485626"/>
<feature type="transmembrane region" description="Helical" evidence="5">
    <location>
        <begin position="7"/>
        <end position="28"/>
    </location>
</feature>
<dbReference type="InterPro" id="IPR009598">
    <property type="entry name" value="BCALP"/>
</dbReference>
<keyword evidence="4 5" id="KW-0472">Membrane</keyword>
<keyword evidence="7" id="KW-1185">Reference proteome</keyword>
<dbReference type="Proteomes" id="UP000799437">
    <property type="component" value="Unassembled WGS sequence"/>
</dbReference>
<dbReference type="SMART" id="SM01396">
    <property type="entry name" value="BC10"/>
    <property type="match status" value="1"/>
</dbReference>